<dbReference type="InterPro" id="IPR040848">
    <property type="entry name" value="AAA_lid_7"/>
</dbReference>
<evidence type="ECO:0000313" key="4">
    <source>
        <dbReference type="EMBL" id="RXM33936.1"/>
    </source>
</evidence>
<dbReference type="PANTHER" id="PTHR48103">
    <property type="entry name" value="MIDASIN-RELATED"/>
    <property type="match status" value="1"/>
</dbReference>
<evidence type="ECO:0000259" key="3">
    <source>
        <dbReference type="Pfam" id="PF17867"/>
    </source>
</evidence>
<evidence type="ECO:0000256" key="2">
    <source>
        <dbReference type="ARBA" id="ARBA00022840"/>
    </source>
</evidence>
<dbReference type="AlphaFoldDB" id="A0A444UFH7"/>
<name>A0A444UFH7_ACIRT</name>
<keyword evidence="1" id="KW-0547">Nucleotide-binding</keyword>
<sequence length="364" mass="41763">MIWTQHDQQCILNTLAHLLLDREYTLLIGRHLQPIVLDLLERNAEIIKADGRISHDLHERLGVALNKLLEVSPDALSFALRYFRDAPPVFQRLFLTTAESAAIQYGRKRMKVQDLMGATLRFLRSDCARFRDLWDWSVCMSLLRTTDVLVLSRAFRNRFVELHFDELPSGELESILHKRCSLPPSYCTKLIRVMLELQSHRRGSTAFAGKHGFITLRDLFRCAERYRLAEENQGDYDWLQHLANDGNLMPHTADFPEEFLHIVWTRGMRRLAVLVGRALEFGEPVLLVGDTGVLETEKTLVLAEKGSGDNDDVELIAAGKQFRPGEMPEFPFPFYMILGDVNAVPETRSAALRQWFELVTATDQ</sequence>
<dbReference type="Pfam" id="PF17867">
    <property type="entry name" value="AAA_lid_7"/>
    <property type="match status" value="1"/>
</dbReference>
<feature type="domain" description="Midasin AAA lid" evidence="3">
    <location>
        <begin position="171"/>
        <end position="233"/>
    </location>
</feature>
<dbReference type="GO" id="GO:0005524">
    <property type="term" value="F:ATP binding"/>
    <property type="evidence" value="ECO:0007669"/>
    <property type="project" value="UniProtKB-KW"/>
</dbReference>
<dbReference type="GO" id="GO:0000027">
    <property type="term" value="P:ribosomal large subunit assembly"/>
    <property type="evidence" value="ECO:0007669"/>
    <property type="project" value="TreeGrafter"/>
</dbReference>
<dbReference type="GO" id="GO:0030687">
    <property type="term" value="C:preribosome, large subunit precursor"/>
    <property type="evidence" value="ECO:0007669"/>
    <property type="project" value="TreeGrafter"/>
</dbReference>
<keyword evidence="2" id="KW-0067">ATP-binding</keyword>
<reference evidence="4 5" key="1">
    <citation type="submission" date="2019-01" db="EMBL/GenBank/DDBJ databases">
        <title>Draft Genome and Complete Hox-Cluster Characterization of the Sterlet Sturgeon (Acipenser ruthenus).</title>
        <authorList>
            <person name="Wei Q."/>
        </authorList>
    </citation>
    <scope>NUCLEOTIDE SEQUENCE [LARGE SCALE GENOMIC DNA]</scope>
    <source>
        <strain evidence="4">WHYD16114868_AA</strain>
        <tissue evidence="4">Blood</tissue>
    </source>
</reference>
<dbReference type="Proteomes" id="UP000289886">
    <property type="component" value="Unassembled WGS sequence"/>
</dbReference>
<gene>
    <name evidence="4" type="ORF">EOD39_5092</name>
</gene>
<proteinExistence type="predicted"/>
<organism evidence="4 5">
    <name type="scientific">Acipenser ruthenus</name>
    <name type="common">Sterlet sturgeon</name>
    <dbReference type="NCBI Taxonomy" id="7906"/>
    <lineage>
        <taxon>Eukaryota</taxon>
        <taxon>Metazoa</taxon>
        <taxon>Chordata</taxon>
        <taxon>Craniata</taxon>
        <taxon>Vertebrata</taxon>
        <taxon>Euteleostomi</taxon>
        <taxon>Actinopterygii</taxon>
        <taxon>Chondrostei</taxon>
        <taxon>Acipenseriformes</taxon>
        <taxon>Acipenseridae</taxon>
        <taxon>Acipenser</taxon>
    </lineage>
</organism>
<keyword evidence="5" id="KW-1185">Reference proteome</keyword>
<dbReference type="PANTHER" id="PTHR48103:SF2">
    <property type="entry name" value="MIDASIN"/>
    <property type="match status" value="1"/>
</dbReference>
<dbReference type="GO" id="GO:0005634">
    <property type="term" value="C:nucleus"/>
    <property type="evidence" value="ECO:0007669"/>
    <property type="project" value="TreeGrafter"/>
</dbReference>
<protein>
    <submittedName>
        <fullName evidence="4">Midasin</fullName>
    </submittedName>
</protein>
<dbReference type="EMBL" id="SCEB01214669">
    <property type="protein sequence ID" value="RXM33936.1"/>
    <property type="molecule type" value="Genomic_DNA"/>
</dbReference>
<comment type="caution">
    <text evidence="4">The sequence shown here is derived from an EMBL/GenBank/DDBJ whole genome shotgun (WGS) entry which is preliminary data.</text>
</comment>
<dbReference type="GO" id="GO:0000055">
    <property type="term" value="P:ribosomal large subunit export from nucleus"/>
    <property type="evidence" value="ECO:0007669"/>
    <property type="project" value="TreeGrafter"/>
</dbReference>
<evidence type="ECO:0000256" key="1">
    <source>
        <dbReference type="ARBA" id="ARBA00022741"/>
    </source>
</evidence>
<evidence type="ECO:0000313" key="5">
    <source>
        <dbReference type="Proteomes" id="UP000289886"/>
    </source>
</evidence>
<accession>A0A444UFH7</accession>